<dbReference type="EMBL" id="JBHSDC010000012">
    <property type="protein sequence ID" value="MFC4231829.1"/>
    <property type="molecule type" value="Genomic_DNA"/>
</dbReference>
<evidence type="ECO:0000256" key="6">
    <source>
        <dbReference type="SAM" id="SignalP"/>
    </source>
</evidence>
<keyword evidence="4" id="KW-0720">Serine protease</keyword>
<evidence type="ECO:0000256" key="4">
    <source>
        <dbReference type="ARBA" id="ARBA00022825"/>
    </source>
</evidence>
<keyword evidence="2" id="KW-0645">Protease</keyword>
<proteinExistence type="inferred from homology"/>
<evidence type="ECO:0000256" key="2">
    <source>
        <dbReference type="ARBA" id="ARBA00022670"/>
    </source>
</evidence>
<protein>
    <submittedName>
        <fullName evidence="8">S41 family peptidase</fullName>
    </submittedName>
</protein>
<reference evidence="9" key="1">
    <citation type="journal article" date="2019" name="Int. J. Syst. Evol. Microbiol.">
        <title>The Global Catalogue of Microorganisms (GCM) 10K type strain sequencing project: providing services to taxonomists for standard genome sequencing and annotation.</title>
        <authorList>
            <consortium name="The Broad Institute Genomics Platform"/>
            <consortium name="The Broad Institute Genome Sequencing Center for Infectious Disease"/>
            <person name="Wu L."/>
            <person name="Ma J."/>
        </authorList>
    </citation>
    <scope>NUCLEOTIDE SEQUENCE [LARGE SCALE GENOMIC DNA]</scope>
    <source>
        <strain evidence="9">CECT 8010</strain>
    </source>
</reference>
<name>A0ABV8PW90_9BACT</name>
<dbReference type="Pfam" id="PF17804">
    <property type="entry name" value="TSP_NTD"/>
    <property type="match status" value="1"/>
</dbReference>
<keyword evidence="3" id="KW-0378">Hydrolase</keyword>
<dbReference type="InterPro" id="IPR005151">
    <property type="entry name" value="Tail-specific_protease"/>
</dbReference>
<feature type="region of interest" description="Disordered" evidence="5">
    <location>
        <begin position="631"/>
        <end position="652"/>
    </location>
</feature>
<dbReference type="Proteomes" id="UP001595906">
    <property type="component" value="Unassembled WGS sequence"/>
</dbReference>
<comment type="similarity">
    <text evidence="1">Belongs to the peptidase S41A family.</text>
</comment>
<dbReference type="CDD" id="cd00136">
    <property type="entry name" value="PDZ_canonical"/>
    <property type="match status" value="1"/>
</dbReference>
<feature type="signal peptide" evidence="6">
    <location>
        <begin position="1"/>
        <end position="19"/>
    </location>
</feature>
<dbReference type="Pfam" id="PF03572">
    <property type="entry name" value="Peptidase_S41"/>
    <property type="match status" value="1"/>
</dbReference>
<evidence type="ECO:0000313" key="9">
    <source>
        <dbReference type="Proteomes" id="UP001595906"/>
    </source>
</evidence>
<dbReference type="PROSITE" id="PS50106">
    <property type="entry name" value="PDZ"/>
    <property type="match status" value="1"/>
</dbReference>
<evidence type="ECO:0000256" key="3">
    <source>
        <dbReference type="ARBA" id="ARBA00022801"/>
    </source>
</evidence>
<dbReference type="PANTHER" id="PTHR32060">
    <property type="entry name" value="TAIL-SPECIFIC PROTEASE"/>
    <property type="match status" value="1"/>
</dbReference>
<dbReference type="SUPFAM" id="SSF50156">
    <property type="entry name" value="PDZ domain-like"/>
    <property type="match status" value="1"/>
</dbReference>
<dbReference type="PANTHER" id="PTHR32060:SF22">
    <property type="entry name" value="CARBOXYL-TERMINAL-PROCESSING PEPTIDASE 3, CHLOROPLASTIC"/>
    <property type="match status" value="1"/>
</dbReference>
<dbReference type="Gene3D" id="2.30.42.10">
    <property type="match status" value="1"/>
</dbReference>
<dbReference type="InterPro" id="IPR001478">
    <property type="entry name" value="PDZ"/>
</dbReference>
<dbReference type="InterPro" id="IPR004447">
    <property type="entry name" value="Peptidase_S41A"/>
</dbReference>
<dbReference type="SUPFAM" id="SSF52096">
    <property type="entry name" value="ClpP/crotonase"/>
    <property type="match status" value="1"/>
</dbReference>
<dbReference type="InterPro" id="IPR036034">
    <property type="entry name" value="PDZ_sf"/>
</dbReference>
<gene>
    <name evidence="8" type="ORF">ACFOW1_08000</name>
</gene>
<dbReference type="SMART" id="SM00245">
    <property type="entry name" value="TSPc"/>
    <property type="match status" value="1"/>
</dbReference>
<dbReference type="InterPro" id="IPR029045">
    <property type="entry name" value="ClpP/crotonase-like_dom_sf"/>
</dbReference>
<evidence type="ECO:0000256" key="5">
    <source>
        <dbReference type="SAM" id="MobiDB-lite"/>
    </source>
</evidence>
<comment type="caution">
    <text evidence="8">The sequence shown here is derived from an EMBL/GenBank/DDBJ whole genome shotgun (WGS) entry which is preliminary data.</text>
</comment>
<feature type="domain" description="PDZ" evidence="7">
    <location>
        <begin position="242"/>
        <end position="290"/>
    </location>
</feature>
<feature type="chain" id="PRO_5045062388" evidence="6">
    <location>
        <begin position="20"/>
        <end position="700"/>
    </location>
</feature>
<sequence length="700" mass="77938">MRLFLSFFLVCFGIYTVSAQVQTPLQKAVNDAYIVTRMAEKFHVQPKPLDDAFSASMFALLLQKLDDEKIYFTQQDIAALSKYQFQLDDLVKAKQASFLQLLTSLYKQRIQQVDTMVDNICKQPFNVNLKEQLTVVEDTTYASNTAAQRLKIYKLMKLAVVQNIASYLANAKPTLNQKKFTDSIEPILRHKVQTAVKRPINKLLLHPNDIDIEIGNSYCEAIAECYDPHSAYFSLDAKADFESELGKKPSRFGFALNEDEDGKAIIADLAPGSSAYKSGQLNKGDKITGVQWEGQEKVDVSDKDAAFVNDLFDNHSQDNMTLTVKKADGSTRQVTLQRQVIDNGEEDDKVKSFILKGEKSIGYISLPAFYEDWEYQTNGVKGCANDVAKEILKLKKENIQGLIIDVRYNGGGSLQEAVDLAGIFIDAGPVGQMKDKAGKIYTLKDMNRGTIFDGPLAIMVNGYSASASEMLAGTLQDYNRAVIVGAPTFGKATAQAVLPMDTTINLEESNRNKRADSYIKLTMNRLYRVNGTTAQATGVIPDVLLPDVLSARAKREADEKQALIVQPIDANKYYKPNAPLNIAALKAAAATEVANSKAFADIISRRQKIEANKQPKDQSLLLADAIQQRKNNANLDDDDEEDEMSKKDSTKAPFTIVNHSFETKRLDADSNQKTMNDGWKDYLLADPYLQTTYKLLLLMK</sequence>
<dbReference type="InterPro" id="IPR040573">
    <property type="entry name" value="TSP_N"/>
</dbReference>
<dbReference type="RefSeq" id="WP_379013435.1">
    <property type="nucleotide sequence ID" value="NZ_JBHSDC010000012.1"/>
</dbReference>
<organism evidence="8 9">
    <name type="scientific">Parasediminibacterium paludis</name>
    <dbReference type="NCBI Taxonomy" id="908966"/>
    <lineage>
        <taxon>Bacteria</taxon>
        <taxon>Pseudomonadati</taxon>
        <taxon>Bacteroidota</taxon>
        <taxon>Chitinophagia</taxon>
        <taxon>Chitinophagales</taxon>
        <taxon>Chitinophagaceae</taxon>
        <taxon>Parasediminibacterium</taxon>
    </lineage>
</organism>
<evidence type="ECO:0000313" key="8">
    <source>
        <dbReference type="EMBL" id="MFC4231829.1"/>
    </source>
</evidence>
<evidence type="ECO:0000256" key="1">
    <source>
        <dbReference type="ARBA" id="ARBA00009179"/>
    </source>
</evidence>
<keyword evidence="6" id="KW-0732">Signal</keyword>
<dbReference type="SMART" id="SM00228">
    <property type="entry name" value="PDZ"/>
    <property type="match status" value="1"/>
</dbReference>
<accession>A0ABV8PW90</accession>
<evidence type="ECO:0000259" key="7">
    <source>
        <dbReference type="PROSITE" id="PS50106"/>
    </source>
</evidence>
<dbReference type="CDD" id="cd07560">
    <property type="entry name" value="Peptidase_S41_CPP"/>
    <property type="match status" value="1"/>
</dbReference>
<keyword evidence="9" id="KW-1185">Reference proteome</keyword>
<dbReference type="Gene3D" id="3.90.226.10">
    <property type="entry name" value="2-enoyl-CoA Hydratase, Chain A, domain 1"/>
    <property type="match status" value="1"/>
</dbReference>
<dbReference type="Pfam" id="PF00595">
    <property type="entry name" value="PDZ"/>
    <property type="match status" value="1"/>
</dbReference>